<reference evidence="2 3" key="1">
    <citation type="submission" date="2021-07" db="EMBL/GenBank/DDBJ databases">
        <title>The Aristolochia fimbriata genome: insights into angiosperm evolution, floral development and chemical biosynthesis.</title>
        <authorList>
            <person name="Jiao Y."/>
        </authorList>
    </citation>
    <scope>NUCLEOTIDE SEQUENCE [LARGE SCALE GENOMIC DNA]</scope>
    <source>
        <strain evidence="2">IBCAS-2021</strain>
        <tissue evidence="2">Leaf</tissue>
    </source>
</reference>
<gene>
    <name evidence="2" type="ORF">H6P81_011221</name>
</gene>
<feature type="region of interest" description="Disordered" evidence="1">
    <location>
        <begin position="303"/>
        <end position="324"/>
    </location>
</feature>
<evidence type="ECO:0000313" key="2">
    <source>
        <dbReference type="EMBL" id="KAG9451256.1"/>
    </source>
</evidence>
<protein>
    <recommendedName>
        <fullName evidence="4">Transmembrane protein</fullName>
    </recommendedName>
</protein>
<dbReference type="Proteomes" id="UP000825729">
    <property type="component" value="Unassembled WGS sequence"/>
</dbReference>
<evidence type="ECO:0000313" key="3">
    <source>
        <dbReference type="Proteomes" id="UP000825729"/>
    </source>
</evidence>
<dbReference type="PANTHER" id="PTHR37204:SF1">
    <property type="entry name" value="TRANSMEMBRANE PROTEIN"/>
    <property type="match status" value="1"/>
</dbReference>
<evidence type="ECO:0008006" key="4">
    <source>
        <dbReference type="Google" id="ProtNLM"/>
    </source>
</evidence>
<name>A0AAV7ETT4_ARIFI</name>
<dbReference type="EMBL" id="JAINDJ010000004">
    <property type="protein sequence ID" value="KAG9451256.1"/>
    <property type="molecule type" value="Genomic_DNA"/>
</dbReference>
<organism evidence="2 3">
    <name type="scientific">Aristolochia fimbriata</name>
    <name type="common">White veined hardy Dutchman's pipe vine</name>
    <dbReference type="NCBI Taxonomy" id="158543"/>
    <lineage>
        <taxon>Eukaryota</taxon>
        <taxon>Viridiplantae</taxon>
        <taxon>Streptophyta</taxon>
        <taxon>Embryophyta</taxon>
        <taxon>Tracheophyta</taxon>
        <taxon>Spermatophyta</taxon>
        <taxon>Magnoliopsida</taxon>
        <taxon>Magnoliidae</taxon>
        <taxon>Piperales</taxon>
        <taxon>Aristolochiaceae</taxon>
        <taxon>Aristolochia</taxon>
    </lineage>
</organism>
<dbReference type="AlphaFoldDB" id="A0AAV7ETT4"/>
<evidence type="ECO:0000256" key="1">
    <source>
        <dbReference type="SAM" id="MobiDB-lite"/>
    </source>
</evidence>
<dbReference type="PANTHER" id="PTHR37204">
    <property type="entry name" value="TRANSMEMBRANE PROTEIN"/>
    <property type="match status" value="1"/>
</dbReference>
<keyword evidence="3" id="KW-1185">Reference proteome</keyword>
<sequence>MARLRHWWSRGKPVAAIWFISALLFFSVFRMAIRSSVSQVPPASDPGPTVSNSEKRTLLYDKMARDLDEKGAVFLAGGQTSQSLSLSDIFTLKDGVVTPVLKAADPPVRANVLYLDPVFSNPISQAVKETFLPHFDKVWFQNASVYHFSMFHASHHLQPIPATEDEIEAEAKAVKVVSEALCPLKIVLDRVVLTSTGVLLGCWQVLSGTDPVNIRANLRNALPHAPRKQLYDTVMLHTSFARILGQPKISLEDKPANQLQFFHQLVEQINDRIHGFKATLSELWYVEEFDVLALALDGRMKSGGSVARERRTPPSSRSTARATYEQHGRGSRFTFNRGVCPARALAPLLSQGQCRPQAPRASDTHPTDAPPLICPLSAPLLFSFASVLLGRLLPVLLSSNSDF</sequence>
<proteinExistence type="predicted"/>
<feature type="compositionally biased region" description="Low complexity" evidence="1">
    <location>
        <begin position="313"/>
        <end position="323"/>
    </location>
</feature>
<accession>A0AAV7ETT4</accession>
<comment type="caution">
    <text evidence="2">The sequence shown here is derived from an EMBL/GenBank/DDBJ whole genome shotgun (WGS) entry which is preliminary data.</text>
</comment>